<keyword evidence="3" id="KW-0808">Transferase</keyword>
<dbReference type="GO" id="GO:0008270">
    <property type="term" value="F:zinc ion binding"/>
    <property type="evidence" value="ECO:0007669"/>
    <property type="project" value="InterPro"/>
</dbReference>
<dbReference type="Pfam" id="PF21533">
    <property type="entry name" value="EHMT1-2_CRR"/>
    <property type="match status" value="1"/>
</dbReference>
<feature type="compositionally biased region" description="Basic and acidic residues" evidence="6">
    <location>
        <begin position="378"/>
        <end position="400"/>
    </location>
</feature>
<dbReference type="Pfam" id="PF00856">
    <property type="entry name" value="SET"/>
    <property type="match status" value="1"/>
</dbReference>
<dbReference type="CDD" id="cd20905">
    <property type="entry name" value="EHMT_ZBD"/>
    <property type="match status" value="1"/>
</dbReference>
<dbReference type="GO" id="GO:0005634">
    <property type="term" value="C:nucleus"/>
    <property type="evidence" value="ECO:0007669"/>
    <property type="project" value="InterPro"/>
</dbReference>
<evidence type="ECO:0000256" key="2">
    <source>
        <dbReference type="ARBA" id="ARBA00022454"/>
    </source>
</evidence>
<feature type="compositionally biased region" description="Basic and acidic residues" evidence="6">
    <location>
        <begin position="154"/>
        <end position="163"/>
    </location>
</feature>
<dbReference type="OrthoDB" id="616263at2759"/>
<organism evidence="9 10">
    <name type="scientific">Clunio marinus</name>
    <dbReference type="NCBI Taxonomy" id="568069"/>
    <lineage>
        <taxon>Eukaryota</taxon>
        <taxon>Metazoa</taxon>
        <taxon>Ecdysozoa</taxon>
        <taxon>Arthropoda</taxon>
        <taxon>Hexapoda</taxon>
        <taxon>Insecta</taxon>
        <taxon>Pterygota</taxon>
        <taxon>Neoptera</taxon>
        <taxon>Endopterygota</taxon>
        <taxon>Diptera</taxon>
        <taxon>Nematocera</taxon>
        <taxon>Chironomoidea</taxon>
        <taxon>Chironomidae</taxon>
        <taxon>Clunio</taxon>
    </lineage>
</organism>
<evidence type="ECO:0000256" key="6">
    <source>
        <dbReference type="SAM" id="MobiDB-lite"/>
    </source>
</evidence>
<dbReference type="Gene3D" id="2.170.270.10">
    <property type="entry name" value="SET domain"/>
    <property type="match status" value="1"/>
</dbReference>
<dbReference type="InterPro" id="IPR007728">
    <property type="entry name" value="Pre-SET_dom"/>
</dbReference>
<accession>A0A1J1IHL1</accession>
<dbReference type="InterPro" id="IPR036770">
    <property type="entry name" value="Ankyrin_rpt-contain_sf"/>
</dbReference>
<keyword evidence="10" id="KW-1185">Reference proteome</keyword>
<evidence type="ECO:0000256" key="1">
    <source>
        <dbReference type="ARBA" id="ARBA00004286"/>
    </source>
</evidence>
<dbReference type="InterPro" id="IPR001214">
    <property type="entry name" value="SET_dom"/>
</dbReference>
<dbReference type="SUPFAM" id="SSF48403">
    <property type="entry name" value="Ankyrin repeat"/>
    <property type="match status" value="1"/>
</dbReference>
<dbReference type="PANTHER" id="PTHR46307:SF4">
    <property type="entry name" value="G9A, ISOFORM B"/>
    <property type="match status" value="1"/>
</dbReference>
<dbReference type="PROSITE" id="PS50297">
    <property type="entry name" value="ANK_REP_REGION"/>
    <property type="match status" value="3"/>
</dbReference>
<feature type="compositionally biased region" description="Low complexity" evidence="6">
    <location>
        <begin position="180"/>
        <end position="191"/>
    </location>
</feature>
<keyword evidence="3" id="KW-0489">Methyltransferase</keyword>
<feature type="region of interest" description="Disordered" evidence="6">
    <location>
        <begin position="564"/>
        <end position="601"/>
    </location>
</feature>
<feature type="repeat" description="ANK" evidence="5">
    <location>
        <begin position="1109"/>
        <end position="1141"/>
    </location>
</feature>
<dbReference type="PANTHER" id="PTHR46307">
    <property type="entry name" value="G9A, ISOFORM B"/>
    <property type="match status" value="1"/>
</dbReference>
<feature type="compositionally biased region" description="Basic and acidic residues" evidence="6">
    <location>
        <begin position="410"/>
        <end position="426"/>
    </location>
</feature>
<dbReference type="PROSITE" id="PS50088">
    <property type="entry name" value="ANK_REPEAT"/>
    <property type="match status" value="3"/>
</dbReference>
<dbReference type="EMBL" id="CVRI01000052">
    <property type="protein sequence ID" value="CRK99741.1"/>
    <property type="molecule type" value="Genomic_DNA"/>
</dbReference>
<feature type="region of interest" description="Disordered" evidence="6">
    <location>
        <begin position="134"/>
        <end position="198"/>
    </location>
</feature>
<gene>
    <name evidence="9" type="ORF">CLUMA_CG012994</name>
</gene>
<dbReference type="SUPFAM" id="SSF82199">
    <property type="entry name" value="SET domain"/>
    <property type="match status" value="1"/>
</dbReference>
<dbReference type="Proteomes" id="UP000183832">
    <property type="component" value="Unassembled WGS sequence"/>
</dbReference>
<keyword evidence="5" id="KW-0040">ANK repeat</keyword>
<feature type="compositionally biased region" description="Basic and acidic residues" evidence="6">
    <location>
        <begin position="273"/>
        <end position="288"/>
    </location>
</feature>
<dbReference type="CDD" id="cd10543">
    <property type="entry name" value="SET_EHMT"/>
    <property type="match status" value="1"/>
</dbReference>
<dbReference type="Pfam" id="PF05033">
    <property type="entry name" value="Pre-SET"/>
    <property type="match status" value="1"/>
</dbReference>
<feature type="repeat" description="ANK" evidence="5">
    <location>
        <begin position="1217"/>
        <end position="1249"/>
    </location>
</feature>
<dbReference type="Gene3D" id="1.25.40.20">
    <property type="entry name" value="Ankyrin repeat-containing domain"/>
    <property type="match status" value="2"/>
</dbReference>
<evidence type="ECO:0000256" key="3">
    <source>
        <dbReference type="ARBA" id="ARBA00022603"/>
    </source>
</evidence>
<dbReference type="STRING" id="568069.A0A1J1IHL1"/>
<dbReference type="GO" id="GO:0002039">
    <property type="term" value="F:p53 binding"/>
    <property type="evidence" value="ECO:0007669"/>
    <property type="project" value="InterPro"/>
</dbReference>
<feature type="compositionally biased region" description="Basic and acidic residues" evidence="6">
    <location>
        <begin position="58"/>
        <end position="69"/>
    </location>
</feature>
<feature type="compositionally biased region" description="Polar residues" evidence="6">
    <location>
        <begin position="164"/>
        <end position="179"/>
    </location>
</feature>
<evidence type="ECO:0000256" key="5">
    <source>
        <dbReference type="PROSITE-ProRule" id="PRU00023"/>
    </source>
</evidence>
<dbReference type="GO" id="GO:0046974">
    <property type="term" value="F:histone H3K9 methyltransferase activity"/>
    <property type="evidence" value="ECO:0007669"/>
    <property type="project" value="TreeGrafter"/>
</dbReference>
<comment type="subcellular location">
    <subcellularLocation>
        <location evidence="1">Chromosome</location>
    </subcellularLocation>
</comment>
<feature type="compositionally biased region" description="Low complexity" evidence="6">
    <location>
        <begin position="144"/>
        <end position="153"/>
    </location>
</feature>
<evidence type="ECO:0000256" key="4">
    <source>
        <dbReference type="ARBA" id="ARBA00022691"/>
    </source>
</evidence>
<dbReference type="Pfam" id="PF12796">
    <property type="entry name" value="Ank_2"/>
    <property type="match status" value="1"/>
</dbReference>
<reference evidence="9 10" key="1">
    <citation type="submission" date="2015-04" db="EMBL/GenBank/DDBJ databases">
        <authorList>
            <person name="Syromyatnikov M.Y."/>
            <person name="Popov V.N."/>
        </authorList>
    </citation>
    <scope>NUCLEOTIDE SEQUENCE [LARGE SCALE GENOMIC DNA]</scope>
</reference>
<keyword evidence="2" id="KW-0158">Chromosome</keyword>
<feature type="compositionally biased region" description="Low complexity" evidence="6">
    <location>
        <begin position="254"/>
        <end position="272"/>
    </location>
</feature>
<feature type="region of interest" description="Disordered" evidence="6">
    <location>
        <begin position="47"/>
        <end position="90"/>
    </location>
</feature>
<proteinExistence type="predicted"/>
<feature type="region of interest" description="Disordered" evidence="6">
    <location>
        <begin position="361"/>
        <end position="437"/>
    </location>
</feature>
<name>A0A1J1IHL1_9DIPT</name>
<feature type="region of interest" description="Disordered" evidence="6">
    <location>
        <begin position="233"/>
        <end position="310"/>
    </location>
</feature>
<feature type="compositionally biased region" description="Polar residues" evidence="6">
    <location>
        <begin position="572"/>
        <end position="592"/>
    </location>
</feature>
<feature type="domain" description="Pre-SET" evidence="8">
    <location>
        <begin position="1347"/>
        <end position="1411"/>
    </location>
</feature>
<sequence>MTDLIKGLLSQMSSKFNEQTNSELVKNLDYQEDKTLKWKTLINNTYAKKEKRNKNRKSKDGEDSADDKTSVQQQLPLSSESSLSDLSSPAGAGLLSDIKTGEDKVMDHPESSKSQLIIDEKFGNNVKEKKIVIDDDLHTPEQKSAAATSTHTSACKESDDEKNISTNLPQLNTNSQAIESTKVTTTKSSTATDKKNDDNVISSKNEVACVSVALGDDDKRTAGSSRKTNSISNLSKVIDKTTSPRNLRSNRNVTQTSTTLTHKSTSSSASTMSDDKNKNDETTIKSDLDENEVTNEDSSQSSAIRKGRGRPKLENKIVSNDLIESEVEGIVKRGRRTRSTLETVDDKKIDPSIVVDEFEVKKETENEETPKRRGRSRKLAEEKDSELHDDDKSQDQSDSPKRKRGRFNKKPNETETVEDNKSETSKSIENSDDVKPRLLMTIRTDKSAVPKIITAQPSTNATNADEQEKIIKKRGRRPKATLITKPIQVKKSLRSVKDGSEAGNSEIIIRKEKPDPVILAPPIGRIRSQRRIKPTAKILANEELRQGFEVTNCKRLSLSNENLMENFDRSPTMRSSGNETSSNKSPITSSPEKSPKAFIDSNQDADTNVILNATVKKTCRDPQEFINEIKSFKIGVSRSSDDKKLTKSQQRRLTKAKEKHLGLLGLRPKVDHSETSEEEESSTSEDFVPTKMNKSNSNRPAITLRLRNQRAAEAAYRRTLNIRKKENAEKRLKMNADQPQQMEIEMSDEDDCIVVESSKIMTTRNENNVYGVNKENKNVNLICSCHQSTKYWISYMQSQPFAVNGKMFCCAIDEIESRKIGCTNELVDSLINLYRPSVKVSYMALCSSHKKRLVSHNCCSGCGIFCTQGTFVICNNKHFFHRNCATKYILNTPYEPNNPNYTGPTLLLKCPHCGIDAPDYDYRVTMRCENLPVFVQHRSSTVPKPAKMGNMLRNPTQQKNHTQFNSLSLNVDKLIPESVGHILKAANDRLKSQSSSSNDLSKMFAPKDVFNAMNRKDGDDRIAEIVASGFNFLTPLRDFHNGTCLHLISNFGSLTMAYLILSRAHSHDFVNLMDKEMRTPIMYSVAGKKNDILKLLCQCGADVTIKGPDGMTVLHLAAKSGNLPATQIIVENYRQIATISKLQRFINTTDDGNWTSLVWAAENGHGEIVNYLISLGADPNICDSENNTVLHWACLAGKLESIYPLVANTDLNIQNIHGDTALHIAARQSKLKICMLLMAHGASLSVKNMANETPLDVSDEKSDCGKLLKFNMELRKHGIGGWKSNIGDKLVLSNDISNGREIYPIQIIKNLQIQHNEEIILPDFKYITKNILLQNSIQIDQRISQMRVCSCSDNCISDNCQCAQISLQNWYNIDGRLIANFNYADPPMLFECNDVCQCNRLLCKNRVVQNGIKLPLVVFECDDKTKGFGVKCLTKIRKGSFVAQYTGEILTDQEADRRTDDSYFFDLGASDHCIDANFYGNISRFFNHSCSSNIVPVRVYFEHQDLRFPKIAFFASRDIDIGEEIAFDYGEKFWMIKYKYFKCLCKSDKCRYSIDTIDRTVAEYNQRSAMTQ</sequence>
<feature type="compositionally biased region" description="Polar residues" evidence="6">
    <location>
        <begin position="233"/>
        <end position="253"/>
    </location>
</feature>
<dbReference type="GO" id="GO:0032259">
    <property type="term" value="P:methylation"/>
    <property type="evidence" value="ECO:0007669"/>
    <property type="project" value="UniProtKB-KW"/>
</dbReference>
<dbReference type="SMART" id="SM00317">
    <property type="entry name" value="SET"/>
    <property type="match status" value="1"/>
</dbReference>
<feature type="domain" description="SET" evidence="7">
    <location>
        <begin position="1414"/>
        <end position="1530"/>
    </location>
</feature>
<feature type="compositionally biased region" description="Basic and acidic residues" evidence="6">
    <location>
        <begin position="361"/>
        <end position="371"/>
    </location>
</feature>
<feature type="compositionally biased region" description="Low complexity" evidence="6">
    <location>
        <begin position="75"/>
        <end position="90"/>
    </location>
</feature>
<evidence type="ECO:0000313" key="10">
    <source>
        <dbReference type="Proteomes" id="UP000183832"/>
    </source>
</evidence>
<dbReference type="InterPro" id="IPR046341">
    <property type="entry name" value="SET_dom_sf"/>
</dbReference>
<dbReference type="SMART" id="SM00248">
    <property type="entry name" value="ANK"/>
    <property type="match status" value="6"/>
</dbReference>
<evidence type="ECO:0000259" key="8">
    <source>
        <dbReference type="PROSITE" id="PS50867"/>
    </source>
</evidence>
<dbReference type="GO" id="GO:0000122">
    <property type="term" value="P:negative regulation of transcription by RNA polymerase II"/>
    <property type="evidence" value="ECO:0007669"/>
    <property type="project" value="TreeGrafter"/>
</dbReference>
<evidence type="ECO:0000313" key="9">
    <source>
        <dbReference type="EMBL" id="CRK99741.1"/>
    </source>
</evidence>
<feature type="repeat" description="ANK" evidence="5">
    <location>
        <begin position="1152"/>
        <end position="1184"/>
    </location>
</feature>
<keyword evidence="4" id="KW-0949">S-adenosyl-L-methionine</keyword>
<dbReference type="SMART" id="SM00468">
    <property type="entry name" value="PreSET"/>
    <property type="match status" value="1"/>
</dbReference>
<dbReference type="PROSITE" id="PS50867">
    <property type="entry name" value="PRE_SET"/>
    <property type="match status" value="1"/>
</dbReference>
<dbReference type="InterPro" id="IPR043550">
    <property type="entry name" value="EHMT1/EHMT2"/>
</dbReference>
<evidence type="ECO:0000259" key="7">
    <source>
        <dbReference type="PROSITE" id="PS50280"/>
    </source>
</evidence>
<dbReference type="PROSITE" id="PS50280">
    <property type="entry name" value="SET"/>
    <property type="match status" value="1"/>
</dbReference>
<dbReference type="InterPro" id="IPR002110">
    <property type="entry name" value="Ankyrin_rpt"/>
</dbReference>
<dbReference type="GO" id="GO:0000785">
    <property type="term" value="C:chromatin"/>
    <property type="evidence" value="ECO:0007669"/>
    <property type="project" value="TreeGrafter"/>
</dbReference>
<dbReference type="InterPro" id="IPR047762">
    <property type="entry name" value="EHMT_CRR"/>
</dbReference>
<protein>
    <submittedName>
        <fullName evidence="9">CLUMA_CG012994, isoform A</fullName>
    </submittedName>
</protein>
<feature type="region of interest" description="Disordered" evidence="6">
    <location>
        <begin position="667"/>
        <end position="700"/>
    </location>
</feature>